<dbReference type="InterPro" id="IPR050863">
    <property type="entry name" value="CenT-Element_Derived"/>
</dbReference>
<evidence type="ECO:0000313" key="3">
    <source>
        <dbReference type="Proteomes" id="UP000615446"/>
    </source>
</evidence>
<reference evidence="2" key="1">
    <citation type="submission" date="2019-10" db="EMBL/GenBank/DDBJ databases">
        <title>Conservation and host-specific expression of non-tandemly repeated heterogenous ribosome RNA gene in arbuscular mycorrhizal fungi.</title>
        <authorList>
            <person name="Maeda T."/>
            <person name="Kobayashi Y."/>
            <person name="Nakagawa T."/>
            <person name="Ezawa T."/>
            <person name="Yamaguchi K."/>
            <person name="Bino T."/>
            <person name="Nishimoto Y."/>
            <person name="Shigenobu S."/>
            <person name="Kawaguchi M."/>
        </authorList>
    </citation>
    <scope>NUCLEOTIDE SEQUENCE</scope>
    <source>
        <strain evidence="2">HR1</strain>
    </source>
</reference>
<dbReference type="PANTHER" id="PTHR19303:SF71">
    <property type="entry name" value="ZINC FINGER PHD-TYPE DOMAIN-CONTAINING PROTEIN"/>
    <property type="match status" value="1"/>
</dbReference>
<dbReference type="Pfam" id="PF03184">
    <property type="entry name" value="DDE_1"/>
    <property type="match status" value="1"/>
</dbReference>
<dbReference type="OrthoDB" id="88668at2759"/>
<protein>
    <submittedName>
        <fullName evidence="2">Pogo transposable element with KRAB domain</fullName>
    </submittedName>
</protein>
<dbReference type="Proteomes" id="UP000615446">
    <property type="component" value="Unassembled WGS sequence"/>
</dbReference>
<gene>
    <name evidence="2" type="ORF">RCL2_000094700</name>
</gene>
<dbReference type="InterPro" id="IPR004875">
    <property type="entry name" value="DDE_SF_endonuclease_dom"/>
</dbReference>
<dbReference type="GO" id="GO:0003677">
    <property type="term" value="F:DNA binding"/>
    <property type="evidence" value="ECO:0007669"/>
    <property type="project" value="TreeGrafter"/>
</dbReference>
<evidence type="ECO:0000259" key="1">
    <source>
        <dbReference type="Pfam" id="PF03184"/>
    </source>
</evidence>
<dbReference type="AlphaFoldDB" id="A0A8H3KSS1"/>
<comment type="caution">
    <text evidence="2">The sequence shown here is derived from an EMBL/GenBank/DDBJ whole genome shotgun (WGS) entry which is preliminary data.</text>
</comment>
<dbReference type="GO" id="GO:0005634">
    <property type="term" value="C:nucleus"/>
    <property type="evidence" value="ECO:0007669"/>
    <property type="project" value="TreeGrafter"/>
</dbReference>
<accession>A0A8H3KSS1</accession>
<feature type="domain" description="DDE-1" evidence="1">
    <location>
        <begin position="76"/>
        <end position="251"/>
    </location>
</feature>
<proteinExistence type="predicted"/>
<dbReference type="EMBL" id="BLAL01000006">
    <property type="protein sequence ID" value="GES73408.1"/>
    <property type="molecule type" value="Genomic_DNA"/>
</dbReference>
<dbReference type="PANTHER" id="PTHR19303">
    <property type="entry name" value="TRANSPOSON"/>
    <property type="match status" value="1"/>
</dbReference>
<organism evidence="2 3">
    <name type="scientific">Rhizophagus clarus</name>
    <dbReference type="NCBI Taxonomy" id="94130"/>
    <lineage>
        <taxon>Eukaryota</taxon>
        <taxon>Fungi</taxon>
        <taxon>Fungi incertae sedis</taxon>
        <taxon>Mucoromycota</taxon>
        <taxon>Glomeromycotina</taxon>
        <taxon>Glomeromycetes</taxon>
        <taxon>Glomerales</taxon>
        <taxon>Glomeraceae</taxon>
        <taxon>Rhizophagus</taxon>
    </lineage>
</organism>
<name>A0A8H3KSS1_9GLOM</name>
<sequence>MINRQVVDYAKNNGRNEAAKQFGLDSSMISRWVEASKSWVTELNQNCNILFALEQKNPSNYPIFLTWMKHLTENEKNRFTVILTCTADGTKFLLICIFKGKKLSRNERDLIPSGVIVWFQQNSWMDSNLMIDYVDYINESRTDSESKSPMMMIYVSFKGYLEESVKKKFHENGIDLAVIPGGLTSVCQLLDVAINKPFKDNLRKEWHLWMVNGDAGETSAGNLRHARLSDVCGWVKRSWNNIPDKVIIQSFKTCKISNSLNELIKYKFEMKSDKKNEEELKIDMHDLQASYEEITLENDPFFEIELNLTIYNDNEFVYSDESSLNNDK</sequence>
<evidence type="ECO:0000313" key="2">
    <source>
        <dbReference type="EMBL" id="GES73408.1"/>
    </source>
</evidence>